<keyword evidence="18" id="KW-1185">Reference proteome</keyword>
<proteinExistence type="inferred from homology"/>
<evidence type="ECO:0000256" key="14">
    <source>
        <dbReference type="RuleBase" id="RU000688"/>
    </source>
</evidence>
<feature type="transmembrane region" description="Helical" evidence="15">
    <location>
        <begin position="196"/>
        <end position="225"/>
    </location>
</feature>
<feature type="transmembrane region" description="Helical" evidence="15">
    <location>
        <begin position="65"/>
        <end position="90"/>
    </location>
</feature>
<dbReference type="GeneID" id="114662890"/>
<dbReference type="Proteomes" id="UP000694620">
    <property type="component" value="Chromosome 12"/>
</dbReference>
<evidence type="ECO:0000256" key="9">
    <source>
        <dbReference type="ARBA" id="ARBA00023157"/>
    </source>
</evidence>
<dbReference type="GO" id="GO:0006954">
    <property type="term" value="P:inflammatory response"/>
    <property type="evidence" value="ECO:0007669"/>
    <property type="project" value="TreeGrafter"/>
</dbReference>
<feature type="domain" description="G-protein coupled receptors family 1 profile" evidence="16">
    <location>
        <begin position="42"/>
        <end position="299"/>
    </location>
</feature>
<keyword evidence="10 14" id="KW-0675">Receptor</keyword>
<keyword evidence="6 15" id="KW-1133">Transmembrane helix</keyword>
<keyword evidence="11" id="KW-0325">Glycoprotein</keyword>
<evidence type="ECO:0000256" key="5">
    <source>
        <dbReference type="ARBA" id="ARBA00022692"/>
    </source>
</evidence>
<keyword evidence="5 14" id="KW-0812">Transmembrane</keyword>
<feature type="transmembrane region" description="Helical" evidence="15">
    <location>
        <begin position="283"/>
        <end position="302"/>
    </location>
</feature>
<evidence type="ECO:0000256" key="11">
    <source>
        <dbReference type="ARBA" id="ARBA00023180"/>
    </source>
</evidence>
<evidence type="ECO:0000256" key="10">
    <source>
        <dbReference type="ARBA" id="ARBA00023170"/>
    </source>
</evidence>
<dbReference type="GeneTree" id="ENSGT01030000234559"/>
<evidence type="ECO:0000256" key="6">
    <source>
        <dbReference type="ARBA" id="ARBA00022989"/>
    </source>
</evidence>
<reference evidence="17" key="2">
    <citation type="submission" date="2025-08" db="UniProtKB">
        <authorList>
            <consortium name="Ensembl"/>
        </authorList>
    </citation>
    <scope>IDENTIFICATION</scope>
</reference>
<evidence type="ECO:0000256" key="13">
    <source>
        <dbReference type="ARBA" id="ARBA00029815"/>
    </source>
</evidence>
<dbReference type="InterPro" id="IPR008365">
    <property type="entry name" value="Prostanoid_rcpt"/>
</dbReference>
<dbReference type="FunFam" id="1.20.1070.10:FF:000163">
    <property type="entry name" value="Thromboxane A2 receptor"/>
    <property type="match status" value="1"/>
</dbReference>
<protein>
    <recommendedName>
        <fullName evidence="2">Thromboxane A2 receptor</fullName>
    </recommendedName>
    <alternativeName>
        <fullName evidence="13">Prostanoid TP receptor</fullName>
    </alternativeName>
</protein>
<dbReference type="GO" id="GO:0045907">
    <property type="term" value="P:positive regulation of vasoconstriction"/>
    <property type="evidence" value="ECO:0007669"/>
    <property type="project" value="TreeGrafter"/>
</dbReference>
<dbReference type="PROSITE" id="PS00237">
    <property type="entry name" value="G_PROTEIN_RECEP_F1_1"/>
    <property type="match status" value="1"/>
</dbReference>
<comment type="similarity">
    <text evidence="14">Belongs to the G-protein coupled receptor 1 family.</text>
</comment>
<keyword evidence="9" id="KW-1015">Disulfide bond</keyword>
<evidence type="ECO:0000256" key="15">
    <source>
        <dbReference type="SAM" id="Phobius"/>
    </source>
</evidence>
<evidence type="ECO:0000256" key="8">
    <source>
        <dbReference type="ARBA" id="ARBA00023136"/>
    </source>
</evidence>
<sequence>MNVSSLSRCFLVNLPPLPKTNSTSSITSPWFSTIFCIIGLSSNLFALFVLLNAYQRTQSSSRSSFLIFLSGLVVTDFLGLLVTGAIVVTYHFMHFSWETVDPWCNLCNYMGISMVFFGLSPLLLGATMAVERYMGINRPFSRSTSTSKQRAVLTVGLVWAFALFIGLLPIFGLGRYELHYPKSWCFFRIASEATDLAFSLTFSMVGLLSVVMSFILNTISVVTLFRVCCNRDTVQRRRDHEVEMMVQLVGIMVIASVCWSPMLIFIAQTVLSNKPVQIRFLLIYLRIATWNQILDPWVYILFRRSVLKRIYPKIGISRSSIMTLYPTLTTSLRRKLTQESVLA</sequence>
<evidence type="ECO:0000313" key="18">
    <source>
        <dbReference type="Proteomes" id="UP000694620"/>
    </source>
</evidence>
<feature type="transmembrane region" description="Helical" evidence="15">
    <location>
        <begin position="151"/>
        <end position="176"/>
    </location>
</feature>
<name>A0A8C4TNM5_ERPCA</name>
<dbReference type="InterPro" id="IPR001105">
    <property type="entry name" value="Thbox_rcpt"/>
</dbReference>
<dbReference type="RefSeq" id="XP_028672441.1">
    <property type="nucleotide sequence ID" value="XM_028816608.2"/>
</dbReference>
<reference evidence="17" key="3">
    <citation type="submission" date="2025-09" db="UniProtKB">
        <authorList>
            <consortium name="Ensembl"/>
        </authorList>
    </citation>
    <scope>IDENTIFICATION</scope>
</reference>
<dbReference type="PRINTS" id="PR00237">
    <property type="entry name" value="GPCRRHODOPSN"/>
</dbReference>
<accession>A0A8C4TNM5</accession>
<keyword evidence="12 14" id="KW-0807">Transducer</keyword>
<keyword evidence="4" id="KW-0597">Phosphoprotein</keyword>
<feature type="transmembrane region" description="Helical" evidence="15">
    <location>
        <begin position="110"/>
        <end position="130"/>
    </location>
</feature>
<dbReference type="GO" id="GO:0007204">
    <property type="term" value="P:positive regulation of cytosolic calcium ion concentration"/>
    <property type="evidence" value="ECO:0007669"/>
    <property type="project" value="TreeGrafter"/>
</dbReference>
<dbReference type="InterPro" id="IPR017452">
    <property type="entry name" value="GPCR_Rhodpsn_7TM"/>
</dbReference>
<dbReference type="Gene3D" id="1.20.1070.10">
    <property type="entry name" value="Rhodopsin 7-helix transmembrane proteins"/>
    <property type="match status" value="1"/>
</dbReference>
<dbReference type="InterPro" id="IPR000276">
    <property type="entry name" value="GPCR_Rhodpsn"/>
</dbReference>
<reference evidence="17" key="1">
    <citation type="submission" date="2021-06" db="EMBL/GenBank/DDBJ databases">
        <authorList>
            <consortium name="Wellcome Sanger Institute Data Sharing"/>
        </authorList>
    </citation>
    <scope>NUCLEOTIDE SEQUENCE [LARGE SCALE GENOMIC DNA]</scope>
</reference>
<dbReference type="GO" id="GO:0004960">
    <property type="term" value="F:thromboxane receptor activity"/>
    <property type="evidence" value="ECO:0007669"/>
    <property type="project" value="InterPro"/>
</dbReference>
<dbReference type="SUPFAM" id="SSF81321">
    <property type="entry name" value="Family A G protein-coupled receptor-like"/>
    <property type="match status" value="1"/>
</dbReference>
<dbReference type="PRINTS" id="PR01788">
    <property type="entry name" value="PROSTANOIDR"/>
</dbReference>
<evidence type="ECO:0000256" key="7">
    <source>
        <dbReference type="ARBA" id="ARBA00023040"/>
    </source>
</evidence>
<dbReference type="RefSeq" id="XP_051790980.1">
    <property type="nucleotide sequence ID" value="XM_051935020.1"/>
</dbReference>
<keyword evidence="8 15" id="KW-0472">Membrane</keyword>
<feature type="transmembrane region" description="Helical" evidence="15">
    <location>
        <begin position="246"/>
        <end position="271"/>
    </location>
</feature>
<dbReference type="Ensembl" id="ENSECRT00000033770.1">
    <property type="protein sequence ID" value="ENSECRP00000033046.1"/>
    <property type="gene ID" value="ENSECRG00000022374.1"/>
</dbReference>
<evidence type="ECO:0000256" key="3">
    <source>
        <dbReference type="ARBA" id="ARBA00022475"/>
    </source>
</evidence>
<feature type="transmembrane region" description="Helical" evidence="15">
    <location>
        <begin position="30"/>
        <end position="53"/>
    </location>
</feature>
<dbReference type="CTD" id="6915"/>
<evidence type="ECO:0000256" key="12">
    <source>
        <dbReference type="ARBA" id="ARBA00023224"/>
    </source>
</evidence>
<gene>
    <name evidence="17" type="primary">TBXA2R</name>
    <name evidence="17" type="synonym">tbxa2r</name>
</gene>
<keyword evidence="7 14" id="KW-0297">G-protein coupled receptor</keyword>
<evidence type="ECO:0000256" key="4">
    <source>
        <dbReference type="ARBA" id="ARBA00022553"/>
    </source>
</evidence>
<dbReference type="AlphaFoldDB" id="A0A8C4TNM5"/>
<comment type="subcellular location">
    <subcellularLocation>
        <location evidence="1">Cell membrane</location>
        <topology evidence="1">Multi-pass membrane protein</topology>
    </subcellularLocation>
</comment>
<dbReference type="GO" id="GO:0005886">
    <property type="term" value="C:plasma membrane"/>
    <property type="evidence" value="ECO:0007669"/>
    <property type="project" value="UniProtKB-SubCell"/>
</dbReference>
<evidence type="ECO:0000313" key="17">
    <source>
        <dbReference type="Ensembl" id="ENSECRP00000033046.1"/>
    </source>
</evidence>
<evidence type="ECO:0000256" key="1">
    <source>
        <dbReference type="ARBA" id="ARBA00004651"/>
    </source>
</evidence>
<dbReference type="OrthoDB" id="8631411at2759"/>
<dbReference type="PROSITE" id="PS50262">
    <property type="entry name" value="G_PROTEIN_RECEP_F1_2"/>
    <property type="match status" value="1"/>
</dbReference>
<keyword evidence="3" id="KW-1003">Cell membrane</keyword>
<dbReference type="Pfam" id="PF00001">
    <property type="entry name" value="7tm_1"/>
    <property type="match status" value="1"/>
</dbReference>
<dbReference type="PANTHER" id="PTHR11866">
    <property type="entry name" value="G-PROTEIN COUPLED RECEPTOR FAMILY 1 MEMBER"/>
    <property type="match status" value="1"/>
</dbReference>
<dbReference type="GO" id="GO:0007189">
    <property type="term" value="P:adenylate cyclase-activating G protein-coupled receptor signaling pathway"/>
    <property type="evidence" value="ECO:0007669"/>
    <property type="project" value="TreeGrafter"/>
</dbReference>
<dbReference type="GO" id="GO:0045777">
    <property type="term" value="P:positive regulation of blood pressure"/>
    <property type="evidence" value="ECO:0007669"/>
    <property type="project" value="TreeGrafter"/>
</dbReference>
<dbReference type="PANTHER" id="PTHR11866:SF5">
    <property type="entry name" value="THROMBOXANE A2 RECEPTOR"/>
    <property type="match status" value="1"/>
</dbReference>
<evidence type="ECO:0000256" key="2">
    <source>
        <dbReference type="ARBA" id="ARBA00017628"/>
    </source>
</evidence>
<evidence type="ECO:0000259" key="16">
    <source>
        <dbReference type="PROSITE" id="PS50262"/>
    </source>
</evidence>
<dbReference type="PRINTS" id="PR00429">
    <property type="entry name" value="THROMBOXANER"/>
</dbReference>
<organism evidence="17 18">
    <name type="scientific">Erpetoichthys calabaricus</name>
    <name type="common">Rope fish</name>
    <name type="synonym">Calamoichthys calabaricus</name>
    <dbReference type="NCBI Taxonomy" id="27687"/>
    <lineage>
        <taxon>Eukaryota</taxon>
        <taxon>Metazoa</taxon>
        <taxon>Chordata</taxon>
        <taxon>Craniata</taxon>
        <taxon>Vertebrata</taxon>
        <taxon>Euteleostomi</taxon>
        <taxon>Actinopterygii</taxon>
        <taxon>Polypteriformes</taxon>
        <taxon>Polypteridae</taxon>
        <taxon>Erpetoichthys</taxon>
    </lineage>
</organism>